<evidence type="ECO:0000313" key="1">
    <source>
        <dbReference type="EMBL" id="QHS77325.1"/>
    </source>
</evidence>
<dbReference type="EMBL" id="MN740545">
    <property type="protein sequence ID" value="QHS77325.1"/>
    <property type="molecule type" value="Genomic_DNA"/>
</dbReference>
<proteinExistence type="predicted"/>
<dbReference type="PANTHER" id="PTHR16222">
    <property type="entry name" value="ADP-RIBOSYLGLYCOHYDROLASE"/>
    <property type="match status" value="1"/>
</dbReference>
<dbReference type="Pfam" id="PF03747">
    <property type="entry name" value="ADP_ribosyl_GH"/>
    <property type="match status" value="1"/>
</dbReference>
<name>A0A6C0AD49_9ZZZZ</name>
<sequence length="332" mass="37005">MFIHDRIAGSIFGALCGDALGARYEFKKSNKVVELINQDIGKENFLDILGAGPHNVMPGQITDDSELGLGLIFSVIEYGYYNQKHAGNIYIKWFKSNPFDIGSTTSKAFQKANTASDIIENSKHQNKNSLSNGCLMRSFGLGVLASCQDDEKIKTLARLDCIMTNPNKIAIDAVTVYIATIGELIKTGSKHKAYERAKRICETKEVMNFIEKGHKGSTEVNINLRGECVIGKIDCEFQGFLGIGLQLCFYELFHGDSYYSSIIRTITRGGDTDTNACIVGGVLGAYYGIGSIPDRWKQKVRKCDNPRKYVYKPCNQNHIDNMINKLYELIIF</sequence>
<dbReference type="InterPro" id="IPR005502">
    <property type="entry name" value="Ribosyl_crysJ1"/>
</dbReference>
<reference evidence="1" key="1">
    <citation type="journal article" date="2020" name="Nature">
        <title>Giant virus diversity and host interactions through global metagenomics.</title>
        <authorList>
            <person name="Schulz F."/>
            <person name="Roux S."/>
            <person name="Paez-Espino D."/>
            <person name="Jungbluth S."/>
            <person name="Walsh D.A."/>
            <person name="Denef V.J."/>
            <person name="McMahon K.D."/>
            <person name="Konstantinidis K.T."/>
            <person name="Eloe-Fadrosh E.A."/>
            <person name="Kyrpides N.C."/>
            <person name="Woyke T."/>
        </authorList>
    </citation>
    <scope>NUCLEOTIDE SEQUENCE</scope>
    <source>
        <strain evidence="1">GVMAG-S-1004661-13</strain>
    </source>
</reference>
<dbReference type="InterPro" id="IPR036705">
    <property type="entry name" value="Ribosyl_crysJ1_sf"/>
</dbReference>
<protein>
    <recommendedName>
        <fullName evidence="2">ADP-ribosylglycohydrolase</fullName>
    </recommendedName>
</protein>
<dbReference type="InterPro" id="IPR050792">
    <property type="entry name" value="ADP-ribosylglycohydrolase"/>
</dbReference>
<dbReference type="AlphaFoldDB" id="A0A6C0AD49"/>
<dbReference type="PANTHER" id="PTHR16222:SF35">
    <property type="entry name" value="ADP-RIBOSYLGLYCOHYDROLASE"/>
    <property type="match status" value="1"/>
</dbReference>
<evidence type="ECO:0008006" key="2">
    <source>
        <dbReference type="Google" id="ProtNLM"/>
    </source>
</evidence>
<dbReference type="Gene3D" id="1.10.4080.10">
    <property type="entry name" value="ADP-ribosylation/Crystallin J1"/>
    <property type="match status" value="1"/>
</dbReference>
<accession>A0A6C0AD49</accession>
<dbReference type="SUPFAM" id="SSF101478">
    <property type="entry name" value="ADP-ribosylglycohydrolase"/>
    <property type="match status" value="1"/>
</dbReference>
<organism evidence="1">
    <name type="scientific">viral metagenome</name>
    <dbReference type="NCBI Taxonomy" id="1070528"/>
    <lineage>
        <taxon>unclassified sequences</taxon>
        <taxon>metagenomes</taxon>
        <taxon>organismal metagenomes</taxon>
    </lineage>
</organism>